<dbReference type="Gene3D" id="3.30.450.20">
    <property type="entry name" value="PAS domain"/>
    <property type="match status" value="2"/>
</dbReference>
<dbReference type="SUPFAM" id="SSF55874">
    <property type="entry name" value="ATPase domain of HSP90 chaperone/DNA topoisomerase II/histidine kinase"/>
    <property type="match status" value="1"/>
</dbReference>
<keyword evidence="8" id="KW-0547">Nucleotide-binding</keyword>
<keyword evidence="13 14" id="KW-0472">Membrane</keyword>
<dbReference type="SUPFAM" id="SSF55785">
    <property type="entry name" value="PYP-like sensor domain (PAS domain)"/>
    <property type="match status" value="1"/>
</dbReference>
<feature type="domain" description="Histidine kinase" evidence="15">
    <location>
        <begin position="369"/>
        <end position="587"/>
    </location>
</feature>
<keyword evidence="6 18" id="KW-0808">Transferase</keyword>
<dbReference type="SMART" id="SM00091">
    <property type="entry name" value="PAS"/>
    <property type="match status" value="1"/>
</dbReference>
<dbReference type="GO" id="GO:0004721">
    <property type="term" value="F:phosphoprotein phosphatase activity"/>
    <property type="evidence" value="ECO:0007669"/>
    <property type="project" value="TreeGrafter"/>
</dbReference>
<keyword evidence="9 18" id="KW-0418">Kinase</keyword>
<reference evidence="18" key="1">
    <citation type="submission" date="2020-07" db="EMBL/GenBank/DDBJ databases">
        <title>Koleobacter methoxysyntrophicus gen. nov., sp. nov., a novel anaerobic bacterium isolated from deep subsurface oil field and proposal of Koleobacterales ord. nov. in the phylum Firmicutes.</title>
        <authorList>
            <person name="Sakamoto S."/>
            <person name="Tamaki H."/>
        </authorList>
    </citation>
    <scope>NUCLEOTIDE SEQUENCE</scope>
    <source>
        <strain evidence="18">NRmbB1</strain>
    </source>
</reference>
<keyword evidence="5" id="KW-0597">Phosphoprotein</keyword>
<evidence type="ECO:0000256" key="13">
    <source>
        <dbReference type="ARBA" id="ARBA00023136"/>
    </source>
</evidence>
<evidence type="ECO:0000259" key="15">
    <source>
        <dbReference type="PROSITE" id="PS50109"/>
    </source>
</evidence>
<feature type="transmembrane region" description="Helical" evidence="14">
    <location>
        <begin position="169"/>
        <end position="189"/>
    </location>
</feature>
<dbReference type="EC" id="2.7.13.3" evidence="3"/>
<dbReference type="PANTHER" id="PTHR45453:SF1">
    <property type="entry name" value="PHOSPHATE REGULON SENSOR PROTEIN PHOR"/>
    <property type="match status" value="1"/>
</dbReference>
<dbReference type="Gene3D" id="1.10.8.500">
    <property type="entry name" value="HAMP domain in histidine kinase"/>
    <property type="match status" value="1"/>
</dbReference>
<dbReference type="InterPro" id="IPR003661">
    <property type="entry name" value="HisK_dim/P_dom"/>
</dbReference>
<name>A0A8A0RNC0_9FIRM</name>
<evidence type="ECO:0000256" key="14">
    <source>
        <dbReference type="SAM" id="Phobius"/>
    </source>
</evidence>
<evidence type="ECO:0000256" key="3">
    <source>
        <dbReference type="ARBA" id="ARBA00012438"/>
    </source>
</evidence>
<feature type="domain" description="PAS" evidence="16">
    <location>
        <begin position="247"/>
        <end position="289"/>
    </location>
</feature>
<comment type="subcellular location">
    <subcellularLocation>
        <location evidence="2">Cell membrane</location>
        <topology evidence="2">Multi-pass membrane protein</topology>
    </subcellularLocation>
</comment>
<dbReference type="Pfam" id="PF23846">
    <property type="entry name" value="Cache_WalK"/>
    <property type="match status" value="1"/>
</dbReference>
<evidence type="ECO:0000313" key="19">
    <source>
        <dbReference type="Proteomes" id="UP000662904"/>
    </source>
</evidence>
<keyword evidence="7 14" id="KW-0812">Transmembrane</keyword>
<dbReference type="InterPro" id="IPR003594">
    <property type="entry name" value="HATPase_dom"/>
</dbReference>
<evidence type="ECO:0000256" key="4">
    <source>
        <dbReference type="ARBA" id="ARBA00022475"/>
    </source>
</evidence>
<keyword evidence="4" id="KW-1003">Cell membrane</keyword>
<dbReference type="GO" id="GO:0005886">
    <property type="term" value="C:plasma membrane"/>
    <property type="evidence" value="ECO:0007669"/>
    <property type="project" value="UniProtKB-SubCell"/>
</dbReference>
<evidence type="ECO:0000256" key="6">
    <source>
        <dbReference type="ARBA" id="ARBA00022679"/>
    </source>
</evidence>
<dbReference type="CDD" id="cd00082">
    <property type="entry name" value="HisKA"/>
    <property type="match status" value="1"/>
</dbReference>
<gene>
    <name evidence="18" type="primary">walK</name>
    <name evidence="18" type="ORF">H0A61_01049</name>
</gene>
<dbReference type="CDD" id="cd00075">
    <property type="entry name" value="HATPase"/>
    <property type="match status" value="1"/>
</dbReference>
<keyword evidence="10" id="KW-0067">ATP-binding</keyword>
<dbReference type="PROSITE" id="PS50109">
    <property type="entry name" value="HIS_KIN"/>
    <property type="match status" value="1"/>
</dbReference>
<dbReference type="SMART" id="SM00304">
    <property type="entry name" value="HAMP"/>
    <property type="match status" value="1"/>
</dbReference>
<dbReference type="InterPro" id="IPR036890">
    <property type="entry name" value="HATPase_C_sf"/>
</dbReference>
<dbReference type="InterPro" id="IPR029151">
    <property type="entry name" value="Sensor-like_sf"/>
</dbReference>
<dbReference type="SMART" id="SM00387">
    <property type="entry name" value="HATPase_c"/>
    <property type="match status" value="1"/>
</dbReference>
<keyword evidence="19" id="KW-1185">Reference proteome</keyword>
<feature type="transmembrane region" description="Helical" evidence="14">
    <location>
        <begin position="6"/>
        <end position="29"/>
    </location>
</feature>
<evidence type="ECO:0000256" key="8">
    <source>
        <dbReference type="ARBA" id="ARBA00022741"/>
    </source>
</evidence>
<evidence type="ECO:0000256" key="12">
    <source>
        <dbReference type="ARBA" id="ARBA00023012"/>
    </source>
</evidence>
<dbReference type="PROSITE" id="PS50112">
    <property type="entry name" value="PAS"/>
    <property type="match status" value="1"/>
</dbReference>
<dbReference type="InterPro" id="IPR005467">
    <property type="entry name" value="His_kinase_dom"/>
</dbReference>
<dbReference type="InterPro" id="IPR000014">
    <property type="entry name" value="PAS"/>
</dbReference>
<dbReference type="Pfam" id="PF02518">
    <property type="entry name" value="HATPase_c"/>
    <property type="match status" value="1"/>
</dbReference>
<dbReference type="PROSITE" id="PS50885">
    <property type="entry name" value="HAMP"/>
    <property type="match status" value="1"/>
</dbReference>
<evidence type="ECO:0000256" key="5">
    <source>
        <dbReference type="ARBA" id="ARBA00022553"/>
    </source>
</evidence>
<evidence type="ECO:0000256" key="11">
    <source>
        <dbReference type="ARBA" id="ARBA00022989"/>
    </source>
</evidence>
<comment type="catalytic activity">
    <reaction evidence="1">
        <text>ATP + protein L-histidine = ADP + protein N-phospho-L-histidine.</text>
        <dbReference type="EC" id="2.7.13.3"/>
    </reaction>
</comment>
<dbReference type="InterPro" id="IPR035965">
    <property type="entry name" value="PAS-like_dom_sf"/>
</dbReference>
<organism evidence="18 19">
    <name type="scientific">Koleobacter methoxysyntrophicus</name>
    <dbReference type="NCBI Taxonomy" id="2751313"/>
    <lineage>
        <taxon>Bacteria</taxon>
        <taxon>Bacillati</taxon>
        <taxon>Bacillota</taxon>
        <taxon>Clostridia</taxon>
        <taxon>Koleobacterales</taxon>
        <taxon>Koleobacteraceae</taxon>
        <taxon>Koleobacter</taxon>
    </lineage>
</organism>
<dbReference type="CDD" id="cd06225">
    <property type="entry name" value="HAMP"/>
    <property type="match status" value="1"/>
</dbReference>
<dbReference type="InterPro" id="IPR050351">
    <property type="entry name" value="BphY/WalK/GraS-like"/>
</dbReference>
<dbReference type="FunFam" id="1.10.287.130:FF:000001">
    <property type="entry name" value="Two-component sensor histidine kinase"/>
    <property type="match status" value="1"/>
</dbReference>
<dbReference type="SMART" id="SM00388">
    <property type="entry name" value="HisKA"/>
    <property type="match status" value="1"/>
</dbReference>
<dbReference type="GO" id="GO:0005524">
    <property type="term" value="F:ATP binding"/>
    <property type="evidence" value="ECO:0007669"/>
    <property type="project" value="UniProtKB-KW"/>
</dbReference>
<accession>A0A8A0RNC0</accession>
<dbReference type="InterPro" id="IPR003660">
    <property type="entry name" value="HAMP_dom"/>
</dbReference>
<dbReference type="FunFam" id="3.30.565.10:FF:000006">
    <property type="entry name" value="Sensor histidine kinase WalK"/>
    <property type="match status" value="1"/>
</dbReference>
<evidence type="ECO:0000256" key="2">
    <source>
        <dbReference type="ARBA" id="ARBA00004651"/>
    </source>
</evidence>
<dbReference type="InterPro" id="IPR036097">
    <property type="entry name" value="HisK_dim/P_sf"/>
</dbReference>
<dbReference type="NCBIfam" id="TIGR00229">
    <property type="entry name" value="sensory_box"/>
    <property type="match status" value="1"/>
</dbReference>
<dbReference type="Gene3D" id="3.30.565.10">
    <property type="entry name" value="Histidine kinase-like ATPase, C-terminal domain"/>
    <property type="match status" value="1"/>
</dbReference>
<dbReference type="InterPro" id="IPR004358">
    <property type="entry name" value="Sig_transdc_His_kin-like_C"/>
</dbReference>
<dbReference type="CDD" id="cd00130">
    <property type="entry name" value="PAS"/>
    <property type="match status" value="1"/>
</dbReference>
<evidence type="ECO:0000256" key="9">
    <source>
        <dbReference type="ARBA" id="ARBA00022777"/>
    </source>
</evidence>
<dbReference type="Proteomes" id="UP000662904">
    <property type="component" value="Chromosome"/>
</dbReference>
<evidence type="ECO:0000256" key="10">
    <source>
        <dbReference type="ARBA" id="ARBA00022840"/>
    </source>
</evidence>
<evidence type="ECO:0000259" key="16">
    <source>
        <dbReference type="PROSITE" id="PS50112"/>
    </source>
</evidence>
<dbReference type="AlphaFoldDB" id="A0A8A0RNC0"/>
<sequence length="587" mass="66061">MFKSIQWKMVIIYFLLILLAMQVISVYLLRSLEQYHLNSLSSFLNKQAQLISGFLERYLKEPYDNEHISDLLRELGFEIKEIYVLDPTGSVISTSSPDISRIGKRMLSNEITKAMVGEVGEDIRLDPTTNERLKYMAFPVESGGKVVGILYMVASLEKIYETLRDIKEILLGATILALVITGFLGFALARTITGPIQEVTSKAASLARGDFDQKIEVKSSDEIGQLTEMFNYLTLRLKDTLGEISNEKSKVEAILTYMADGVVAINNTGEIIHINPRAMEMLGVSSEAIGKKFTQVFSEEFKGITLKELFEKNSEHGREIVLELKSSVLRAHFAYFKNEKGNITGVVIVIRDITEEEKLERMRKEFVANVSHEIKTPITTIKSYAETLMEGALSDREISQRFLSVIIKEADRMSRLVSDLLQLSRLDYQKNRWVKEPISLVKIVEDVITKLAVTIKQKNMEVYQTFEDGFPMILGDRDRIEQVILNVIGNAVKYTPEGGRIGIKGSSENRRAVLSISDNGIGIPKEDLPRVFERFYRVDKARSRDLGGTGLGLSIAKQIIEAHDGTIVIDSRYGEGTTVTITLPAYL</sequence>
<evidence type="ECO:0000313" key="18">
    <source>
        <dbReference type="EMBL" id="QSQ08706.1"/>
    </source>
</evidence>
<feature type="domain" description="HAMP" evidence="17">
    <location>
        <begin position="190"/>
        <end position="242"/>
    </location>
</feature>
<dbReference type="KEGG" id="kme:H0A61_01049"/>
<dbReference type="Pfam" id="PF13426">
    <property type="entry name" value="PAS_9"/>
    <property type="match status" value="1"/>
</dbReference>
<dbReference type="GO" id="GO:0016036">
    <property type="term" value="P:cellular response to phosphate starvation"/>
    <property type="evidence" value="ECO:0007669"/>
    <property type="project" value="TreeGrafter"/>
</dbReference>
<dbReference type="Gene3D" id="1.10.287.130">
    <property type="match status" value="1"/>
</dbReference>
<proteinExistence type="predicted"/>
<evidence type="ECO:0000256" key="7">
    <source>
        <dbReference type="ARBA" id="ARBA00022692"/>
    </source>
</evidence>
<keyword evidence="11 14" id="KW-1133">Transmembrane helix</keyword>
<dbReference type="Pfam" id="PF00512">
    <property type="entry name" value="HisKA"/>
    <property type="match status" value="1"/>
</dbReference>
<dbReference type="SUPFAM" id="SSF103190">
    <property type="entry name" value="Sensory domain-like"/>
    <property type="match status" value="1"/>
</dbReference>
<keyword evidence="12" id="KW-0902">Two-component regulatory system</keyword>
<protein>
    <recommendedName>
        <fullName evidence="3">histidine kinase</fullName>
        <ecNumber evidence="3">2.7.13.3</ecNumber>
    </recommendedName>
</protein>
<dbReference type="GO" id="GO:0000155">
    <property type="term" value="F:phosphorelay sensor kinase activity"/>
    <property type="evidence" value="ECO:0007669"/>
    <property type="project" value="InterPro"/>
</dbReference>
<dbReference type="RefSeq" id="WP_206708910.1">
    <property type="nucleotide sequence ID" value="NZ_CP059066.1"/>
</dbReference>
<dbReference type="SUPFAM" id="SSF47384">
    <property type="entry name" value="Homodimeric domain of signal transducing histidine kinase"/>
    <property type="match status" value="1"/>
</dbReference>
<dbReference type="InterPro" id="IPR057640">
    <property type="entry name" value="Cache_WalK"/>
</dbReference>
<dbReference type="PANTHER" id="PTHR45453">
    <property type="entry name" value="PHOSPHATE REGULON SENSOR PROTEIN PHOR"/>
    <property type="match status" value="1"/>
</dbReference>
<dbReference type="SUPFAM" id="SSF158472">
    <property type="entry name" value="HAMP domain-like"/>
    <property type="match status" value="1"/>
</dbReference>
<dbReference type="PRINTS" id="PR00344">
    <property type="entry name" value="BCTRLSENSOR"/>
</dbReference>
<dbReference type="EMBL" id="CP059066">
    <property type="protein sequence ID" value="QSQ08706.1"/>
    <property type="molecule type" value="Genomic_DNA"/>
</dbReference>
<dbReference type="Pfam" id="PF00672">
    <property type="entry name" value="HAMP"/>
    <property type="match status" value="1"/>
</dbReference>
<evidence type="ECO:0000256" key="1">
    <source>
        <dbReference type="ARBA" id="ARBA00000085"/>
    </source>
</evidence>
<evidence type="ECO:0000259" key="17">
    <source>
        <dbReference type="PROSITE" id="PS50885"/>
    </source>
</evidence>